<dbReference type="Pfam" id="PF00646">
    <property type="entry name" value="F-box"/>
    <property type="match status" value="1"/>
</dbReference>
<dbReference type="InterPro" id="IPR001810">
    <property type="entry name" value="F-box_dom"/>
</dbReference>
<dbReference type="SUPFAM" id="SSF81383">
    <property type="entry name" value="F-box domain"/>
    <property type="match status" value="1"/>
</dbReference>
<evidence type="ECO:0000259" key="1">
    <source>
        <dbReference type="Pfam" id="PF00646"/>
    </source>
</evidence>
<dbReference type="Proteomes" id="UP001151699">
    <property type="component" value="Chromosome B"/>
</dbReference>
<dbReference type="PANTHER" id="PTHR14939">
    <property type="entry name" value="F-BOX ONLY PROTEIN 22"/>
    <property type="match status" value="1"/>
</dbReference>
<feature type="domain" description="F-box" evidence="1">
    <location>
        <begin position="56"/>
        <end position="83"/>
    </location>
</feature>
<comment type="caution">
    <text evidence="2">The sequence shown here is derived from an EMBL/GenBank/DDBJ whole genome shotgun (WGS) entry which is preliminary data.</text>
</comment>
<evidence type="ECO:0000313" key="3">
    <source>
        <dbReference type="Proteomes" id="UP001151699"/>
    </source>
</evidence>
<evidence type="ECO:0000313" key="2">
    <source>
        <dbReference type="EMBL" id="KAJ6643972.1"/>
    </source>
</evidence>
<sequence>MNAKKAKRTKLSTDDLEASNLYDSEGRDSTTAETIANNLTPDVSNVKYVALSNPIVLDNIMSYLSYKDVQRLSSCCRELRQLSAIEFERRKIGNSSNYLLFRTKDLTSAAFIRHPNCAAKAVVHIGVEQIQQKLAELTNQLHFRPKLAFLLTGNVNKQEHHQWTSRFKHLLPPDCTILNVLSKTLISGSIDKQVYEVQSDEKIKTCGLAYLLAKAQPPSYDVQVFKSLKELASLTDGETGQHEPVKCILYFSQTSSQKQLPKILSVCKERNDDLSIAFGGLVVDNLSIGARNKIECAGIIFSGSRVRAASTVIEEMTDEGISQSMIRFRDSIPFDINDTTKETICFLLSCIEHSPTVQCRSDFTKPESDIFYTIFPSNVRVFGISGHGEFGQISNATKVSNAIAYQFSCIMVLVQLPKV</sequence>
<reference evidence="2" key="1">
    <citation type="submission" date="2022-07" db="EMBL/GenBank/DDBJ databases">
        <authorList>
            <person name="Trinca V."/>
            <person name="Uliana J.V.C."/>
            <person name="Torres T.T."/>
            <person name="Ward R.J."/>
            <person name="Monesi N."/>
        </authorList>
    </citation>
    <scope>NUCLEOTIDE SEQUENCE</scope>
    <source>
        <strain evidence="2">HSMRA1968</strain>
        <tissue evidence="2">Whole embryos</tissue>
    </source>
</reference>
<dbReference type="PANTHER" id="PTHR14939:SF5">
    <property type="entry name" value="F-BOX ONLY PROTEIN 22"/>
    <property type="match status" value="1"/>
</dbReference>
<name>A0A9Q0N5J8_9DIPT</name>
<keyword evidence="3" id="KW-1185">Reference proteome</keyword>
<dbReference type="AlphaFoldDB" id="A0A9Q0N5J8"/>
<gene>
    <name evidence="2" type="ORF">Bhyg_08937</name>
</gene>
<organism evidence="2 3">
    <name type="scientific">Pseudolycoriella hygida</name>
    <dbReference type="NCBI Taxonomy" id="35572"/>
    <lineage>
        <taxon>Eukaryota</taxon>
        <taxon>Metazoa</taxon>
        <taxon>Ecdysozoa</taxon>
        <taxon>Arthropoda</taxon>
        <taxon>Hexapoda</taxon>
        <taxon>Insecta</taxon>
        <taxon>Pterygota</taxon>
        <taxon>Neoptera</taxon>
        <taxon>Endopterygota</taxon>
        <taxon>Diptera</taxon>
        <taxon>Nematocera</taxon>
        <taxon>Sciaroidea</taxon>
        <taxon>Sciaridae</taxon>
        <taxon>Pseudolycoriella</taxon>
    </lineage>
</organism>
<dbReference type="GO" id="GO:0032436">
    <property type="term" value="P:positive regulation of proteasomal ubiquitin-dependent protein catabolic process"/>
    <property type="evidence" value="ECO:0007669"/>
    <property type="project" value="TreeGrafter"/>
</dbReference>
<dbReference type="GO" id="GO:0000209">
    <property type="term" value="P:protein polyubiquitination"/>
    <property type="evidence" value="ECO:0007669"/>
    <property type="project" value="TreeGrafter"/>
</dbReference>
<dbReference type="InterPro" id="IPR036047">
    <property type="entry name" value="F-box-like_dom_sf"/>
</dbReference>
<proteinExistence type="predicted"/>
<protein>
    <recommendedName>
        <fullName evidence="1">F-box domain-containing protein</fullName>
    </recommendedName>
</protein>
<dbReference type="OrthoDB" id="7774992at2759"/>
<accession>A0A9Q0N5J8</accession>
<dbReference type="EMBL" id="WJQU01000002">
    <property type="protein sequence ID" value="KAJ6643972.1"/>
    <property type="molecule type" value="Genomic_DNA"/>
</dbReference>